<dbReference type="Gene3D" id="3.40.190.290">
    <property type="match status" value="1"/>
</dbReference>
<dbReference type="RefSeq" id="WP_135283902.1">
    <property type="nucleotide sequence ID" value="NZ_SMLL01000001.1"/>
</dbReference>
<dbReference type="OrthoDB" id="8587114at2"/>
<dbReference type="SUPFAM" id="SSF46785">
    <property type="entry name" value="Winged helix' DNA-binding domain"/>
    <property type="match status" value="1"/>
</dbReference>
<dbReference type="PANTHER" id="PTHR30293:SF0">
    <property type="entry name" value="NITROGEN ASSIMILATION REGULATORY PROTEIN NAC"/>
    <property type="match status" value="1"/>
</dbReference>
<dbReference type="EMBL" id="SMLL01000001">
    <property type="protein sequence ID" value="TFZ05019.1"/>
    <property type="molecule type" value="Genomic_DNA"/>
</dbReference>
<dbReference type="AlphaFoldDB" id="A0A4Z0C4G2"/>
<evidence type="ECO:0000313" key="8">
    <source>
        <dbReference type="Proteomes" id="UP000297564"/>
    </source>
</evidence>
<dbReference type="SUPFAM" id="SSF53850">
    <property type="entry name" value="Periplasmic binding protein-like II"/>
    <property type="match status" value="1"/>
</dbReference>
<dbReference type="InterPro" id="IPR036390">
    <property type="entry name" value="WH_DNA-bd_sf"/>
</dbReference>
<keyword evidence="2" id="KW-0805">Transcription regulation</keyword>
<evidence type="ECO:0000256" key="4">
    <source>
        <dbReference type="ARBA" id="ARBA00023159"/>
    </source>
</evidence>
<protein>
    <submittedName>
        <fullName evidence="7">LysR family transcriptional regulator</fullName>
    </submittedName>
</protein>
<dbReference type="GO" id="GO:2000142">
    <property type="term" value="P:regulation of DNA-templated transcription initiation"/>
    <property type="evidence" value="ECO:0007669"/>
    <property type="project" value="TreeGrafter"/>
</dbReference>
<dbReference type="PROSITE" id="PS50931">
    <property type="entry name" value="HTH_LYSR"/>
    <property type="match status" value="1"/>
</dbReference>
<evidence type="ECO:0000256" key="1">
    <source>
        <dbReference type="ARBA" id="ARBA00009437"/>
    </source>
</evidence>
<sequence length="304" mass="32413">MDFRRLKNFITVVETGSIARAAQVLHIAQPALSVQMRQLESLAGCQLLSRSSRGVVPTATGLEFVRRTKEMLKMLEGLRGIGQEQASLPSGHVVIGTAASVAAMIAVPLVNGVREQYPAITLELVESPGAYVGEMLLRGRIDIAIMVGDYSASGMHVQQVATEDLFVLGLPGTAGEVELQQLAGARLIMPARPNSLRTLIDRACVERGVLPNVVTEASSPYTMLQLVRAGVGATVLPLSMLGDTRPTDLPVGRLVNPVLTRAITVATATETPLSPQLIAVKRLLLSILERQAGNSVWEGATRRA</sequence>
<proteinExistence type="inferred from homology"/>
<dbReference type="PANTHER" id="PTHR30293">
    <property type="entry name" value="TRANSCRIPTIONAL REGULATORY PROTEIN NAC-RELATED"/>
    <property type="match status" value="1"/>
</dbReference>
<dbReference type="PRINTS" id="PR00039">
    <property type="entry name" value="HTHLYSR"/>
</dbReference>
<dbReference type="InterPro" id="IPR005119">
    <property type="entry name" value="LysR_subst-bd"/>
</dbReference>
<organism evidence="7 8">
    <name type="scientific">Ramlibacter rhizophilus</name>
    <dbReference type="NCBI Taxonomy" id="1781167"/>
    <lineage>
        <taxon>Bacteria</taxon>
        <taxon>Pseudomonadati</taxon>
        <taxon>Pseudomonadota</taxon>
        <taxon>Betaproteobacteria</taxon>
        <taxon>Burkholderiales</taxon>
        <taxon>Comamonadaceae</taxon>
        <taxon>Ramlibacter</taxon>
    </lineage>
</organism>
<dbReference type="Proteomes" id="UP000297564">
    <property type="component" value="Unassembled WGS sequence"/>
</dbReference>
<keyword evidence="8" id="KW-1185">Reference proteome</keyword>
<keyword evidence="4" id="KW-0010">Activator</keyword>
<dbReference type="FunFam" id="1.10.10.10:FF:000001">
    <property type="entry name" value="LysR family transcriptional regulator"/>
    <property type="match status" value="1"/>
</dbReference>
<evidence type="ECO:0000256" key="3">
    <source>
        <dbReference type="ARBA" id="ARBA00023125"/>
    </source>
</evidence>
<accession>A0A4Z0C4G2</accession>
<dbReference type="Pfam" id="PF00126">
    <property type="entry name" value="HTH_1"/>
    <property type="match status" value="1"/>
</dbReference>
<comment type="similarity">
    <text evidence="1">Belongs to the LysR transcriptional regulatory family.</text>
</comment>
<keyword evidence="5" id="KW-0804">Transcription</keyword>
<dbReference type="InterPro" id="IPR036388">
    <property type="entry name" value="WH-like_DNA-bd_sf"/>
</dbReference>
<evidence type="ECO:0000256" key="2">
    <source>
        <dbReference type="ARBA" id="ARBA00023015"/>
    </source>
</evidence>
<name>A0A4Z0C4G2_9BURK</name>
<keyword evidence="3" id="KW-0238">DNA-binding</keyword>
<evidence type="ECO:0000313" key="7">
    <source>
        <dbReference type="EMBL" id="TFZ05019.1"/>
    </source>
</evidence>
<comment type="caution">
    <text evidence="7">The sequence shown here is derived from an EMBL/GenBank/DDBJ whole genome shotgun (WGS) entry which is preliminary data.</text>
</comment>
<dbReference type="InterPro" id="IPR000847">
    <property type="entry name" value="LysR_HTH_N"/>
</dbReference>
<feature type="domain" description="HTH lysR-type" evidence="6">
    <location>
        <begin position="1"/>
        <end position="58"/>
    </location>
</feature>
<dbReference type="GO" id="GO:0003677">
    <property type="term" value="F:DNA binding"/>
    <property type="evidence" value="ECO:0007669"/>
    <property type="project" value="UniProtKB-KW"/>
</dbReference>
<dbReference type="Pfam" id="PF03466">
    <property type="entry name" value="LysR_substrate"/>
    <property type="match status" value="1"/>
</dbReference>
<reference evidence="7 8" key="1">
    <citation type="submission" date="2019-03" db="EMBL/GenBank/DDBJ databases">
        <title>Ramlibacter rhizophilus CCTCC AB2015357, whole genome shotgun sequence.</title>
        <authorList>
            <person name="Zhang X."/>
            <person name="Feng G."/>
            <person name="Zhu H."/>
        </authorList>
    </citation>
    <scope>NUCLEOTIDE SEQUENCE [LARGE SCALE GENOMIC DNA]</scope>
    <source>
        <strain evidence="7 8">CCTCC AB2015357</strain>
    </source>
</reference>
<dbReference type="GO" id="GO:0003700">
    <property type="term" value="F:DNA-binding transcription factor activity"/>
    <property type="evidence" value="ECO:0007669"/>
    <property type="project" value="InterPro"/>
</dbReference>
<dbReference type="Gene3D" id="1.10.10.10">
    <property type="entry name" value="Winged helix-like DNA-binding domain superfamily/Winged helix DNA-binding domain"/>
    <property type="match status" value="1"/>
</dbReference>
<evidence type="ECO:0000256" key="5">
    <source>
        <dbReference type="ARBA" id="ARBA00023163"/>
    </source>
</evidence>
<evidence type="ECO:0000259" key="6">
    <source>
        <dbReference type="PROSITE" id="PS50931"/>
    </source>
</evidence>
<gene>
    <name evidence="7" type="ORF">EZ242_04535</name>
</gene>